<dbReference type="Gene3D" id="2.130.10.10">
    <property type="entry name" value="YVTN repeat-like/Quinoprotein amine dehydrogenase"/>
    <property type="match status" value="2"/>
</dbReference>
<keyword evidence="4 6" id="KW-0677">Repeat</keyword>
<keyword evidence="2 6" id="KW-0853">WD repeat</keyword>
<comment type="pathway">
    <text evidence="6">tRNA modification; N(7)-methylguanine-tRNA biosynthesis.</text>
</comment>
<sequence length="535" mass="58290">MPYQCMVTCGDGLVAARGSSIDSFNLQSGSLLSTWTCPASQESKKESDSPAQSSEKHEASSTHPEIAEILVEETGPPSKKRKLSNDPEKGHQSPAPKDQKLDQKRGNKERKQKQNYRSVAVSTGLETPAVIALAATTDGRHVIAVTGEDKSIRVFDRIEEGGVQKLQQISQRAMPKRPCSITISQDNTTIFSADKFGDVYSVPLLASPSPHPIPKDQTPEPTSAAKPFVPAANQFTIHSQRNRKALENQKRHTNQASEKVAPAFEHKLLLGHVSMLTDIALVAHQGRNYIVTVDRDEHIRVSRGIPQAHIIETFCLGHTDFITRLCFPLGREEVLVSGGGEDKLFVWEWLAGRIVAKVDLKKHVDGVRAGLEVFKEKKVLVESVKIVVSGIWSVKLAVGDRPVDAIVVTCEGVPALFTFSLTMENSLEHLQTLLLPGNVLCLVGTTADASGATAGLIVSIDNIHKSGSTSDLRENTTEVSSSLLAYKFQDGSFAENGSIFSRFSDVSRDGVAGRLSSLLYSLENLRKREGEVNEE</sequence>
<evidence type="ECO:0000256" key="6">
    <source>
        <dbReference type="HAMAP-Rule" id="MF_03056"/>
    </source>
</evidence>
<comment type="caution">
    <text evidence="8">The sequence shown here is derived from an EMBL/GenBank/DDBJ whole genome shotgun (WGS) entry which is preliminary data.</text>
</comment>
<dbReference type="GO" id="GO:0043527">
    <property type="term" value="C:tRNA methyltransferase complex"/>
    <property type="evidence" value="ECO:0007669"/>
    <property type="project" value="TreeGrafter"/>
</dbReference>
<dbReference type="AlphaFoldDB" id="A0A218ZE60"/>
<dbReference type="InterPro" id="IPR036322">
    <property type="entry name" value="WD40_repeat_dom_sf"/>
</dbReference>
<dbReference type="Proteomes" id="UP000242519">
    <property type="component" value="Unassembled WGS sequence"/>
</dbReference>
<dbReference type="HAMAP" id="MF_03056">
    <property type="entry name" value="TRM82"/>
    <property type="match status" value="1"/>
</dbReference>
<dbReference type="GO" id="GO:0106004">
    <property type="term" value="P:tRNA (guanine-N7)-methylation"/>
    <property type="evidence" value="ECO:0007669"/>
    <property type="project" value="UniProtKB-UniRule"/>
</dbReference>
<evidence type="ECO:0000256" key="1">
    <source>
        <dbReference type="ARBA" id="ARBA00004123"/>
    </source>
</evidence>
<dbReference type="OrthoDB" id="339900at2759"/>
<comment type="function">
    <text evidence="6">Required for the formation of N(7)-methylguanine at position 46 (m7G46) in tRNA. In the complex, it is required to stabilize and induce conformational changes of the catalytic subunit.</text>
</comment>
<dbReference type="SUPFAM" id="SSF50978">
    <property type="entry name" value="WD40 repeat-like"/>
    <property type="match status" value="1"/>
</dbReference>
<dbReference type="InterPro" id="IPR015943">
    <property type="entry name" value="WD40/YVTN_repeat-like_dom_sf"/>
</dbReference>
<name>A0A218ZE60_9HELO</name>
<evidence type="ECO:0000256" key="4">
    <source>
        <dbReference type="ARBA" id="ARBA00022737"/>
    </source>
</evidence>
<evidence type="ECO:0000313" key="8">
    <source>
        <dbReference type="EMBL" id="OWP05823.1"/>
    </source>
</evidence>
<evidence type="ECO:0000256" key="5">
    <source>
        <dbReference type="ARBA" id="ARBA00023242"/>
    </source>
</evidence>
<dbReference type="InterPro" id="IPR001680">
    <property type="entry name" value="WD40_rpt"/>
</dbReference>
<dbReference type="EMBL" id="MZNU01000060">
    <property type="protein sequence ID" value="OWP05823.1"/>
    <property type="molecule type" value="Genomic_DNA"/>
</dbReference>
<reference evidence="8 9" key="1">
    <citation type="submission" date="2017-04" db="EMBL/GenBank/DDBJ databases">
        <title>Draft genome sequence of Marssonina coronaria NL1: causal agent of apple blotch.</title>
        <authorList>
            <person name="Cheng Q."/>
        </authorList>
    </citation>
    <scope>NUCLEOTIDE SEQUENCE [LARGE SCALE GENOMIC DNA]</scope>
    <source>
        <strain evidence="8 9">NL1</strain>
    </source>
</reference>
<keyword evidence="3 6" id="KW-0819">tRNA processing</keyword>
<feature type="compositionally biased region" description="Basic and acidic residues" evidence="7">
    <location>
        <begin position="83"/>
        <end position="106"/>
    </location>
</feature>
<organism evidence="8 9">
    <name type="scientific">Diplocarpon coronariae</name>
    <dbReference type="NCBI Taxonomy" id="2795749"/>
    <lineage>
        <taxon>Eukaryota</taxon>
        <taxon>Fungi</taxon>
        <taxon>Dikarya</taxon>
        <taxon>Ascomycota</taxon>
        <taxon>Pezizomycotina</taxon>
        <taxon>Leotiomycetes</taxon>
        <taxon>Helotiales</taxon>
        <taxon>Drepanopezizaceae</taxon>
        <taxon>Diplocarpon</taxon>
    </lineage>
</organism>
<gene>
    <name evidence="8" type="ORF">B2J93_941</name>
</gene>
<dbReference type="STRING" id="503106.A0A218ZE60"/>
<dbReference type="FunCoup" id="A0A218ZE60">
    <property type="interactions" value="254"/>
</dbReference>
<feature type="compositionally biased region" description="Basic and acidic residues" evidence="7">
    <location>
        <begin position="42"/>
        <end position="60"/>
    </location>
</feature>
<dbReference type="GO" id="GO:0005634">
    <property type="term" value="C:nucleus"/>
    <property type="evidence" value="ECO:0007669"/>
    <property type="project" value="UniProtKB-SubCell"/>
</dbReference>
<accession>A0A218ZE60</accession>
<feature type="region of interest" description="Disordered" evidence="7">
    <location>
        <begin position="36"/>
        <end position="120"/>
    </location>
</feature>
<proteinExistence type="inferred from homology"/>
<evidence type="ECO:0000313" key="9">
    <source>
        <dbReference type="Proteomes" id="UP000242519"/>
    </source>
</evidence>
<dbReference type="InParanoid" id="A0A218ZE60"/>
<evidence type="ECO:0000256" key="3">
    <source>
        <dbReference type="ARBA" id="ARBA00022694"/>
    </source>
</evidence>
<dbReference type="UniPathway" id="UPA00989"/>
<dbReference type="PANTHER" id="PTHR16288">
    <property type="entry name" value="WD40 REPEAT PROTEIN 4"/>
    <property type="match status" value="1"/>
</dbReference>
<protein>
    <submittedName>
        <fullName evidence="8">Uncharacterized protein</fullName>
    </submittedName>
</protein>
<evidence type="ECO:0000256" key="2">
    <source>
        <dbReference type="ARBA" id="ARBA00022574"/>
    </source>
</evidence>
<dbReference type="PANTHER" id="PTHR16288:SF0">
    <property type="entry name" value="TRNA (GUANINE-N(7)-)-METHYLTRANSFERASE NON-CATALYTIC SUBUNIT WDR4"/>
    <property type="match status" value="1"/>
</dbReference>
<dbReference type="SMART" id="SM00320">
    <property type="entry name" value="WD40"/>
    <property type="match status" value="3"/>
</dbReference>
<dbReference type="InterPro" id="IPR028884">
    <property type="entry name" value="Trm82"/>
</dbReference>
<evidence type="ECO:0000256" key="7">
    <source>
        <dbReference type="SAM" id="MobiDB-lite"/>
    </source>
</evidence>
<keyword evidence="9" id="KW-1185">Reference proteome</keyword>
<dbReference type="GO" id="GO:0005829">
    <property type="term" value="C:cytosol"/>
    <property type="evidence" value="ECO:0007669"/>
    <property type="project" value="TreeGrafter"/>
</dbReference>
<comment type="subcellular location">
    <subcellularLocation>
        <location evidence="1 6">Nucleus</location>
    </subcellularLocation>
</comment>
<comment type="similarity">
    <text evidence="6">Belongs to the WD repeat TRM82 family.</text>
</comment>
<keyword evidence="5 6" id="KW-0539">Nucleus</keyword>